<dbReference type="EMBL" id="BMUE01000003">
    <property type="protein sequence ID" value="GGW44597.1"/>
    <property type="molecule type" value="Genomic_DNA"/>
</dbReference>
<dbReference type="AlphaFoldDB" id="A0A918J2M9"/>
<organism evidence="1 2">
    <name type="scientific">Streptomyces lucensis JCM 4490</name>
    <dbReference type="NCBI Taxonomy" id="1306176"/>
    <lineage>
        <taxon>Bacteria</taxon>
        <taxon>Bacillati</taxon>
        <taxon>Actinomycetota</taxon>
        <taxon>Actinomycetes</taxon>
        <taxon>Kitasatosporales</taxon>
        <taxon>Streptomycetaceae</taxon>
        <taxon>Streptomyces</taxon>
    </lineage>
</organism>
<evidence type="ECO:0000313" key="1">
    <source>
        <dbReference type="EMBL" id="GGW44597.1"/>
    </source>
</evidence>
<evidence type="ECO:0000313" key="2">
    <source>
        <dbReference type="Proteomes" id="UP000620224"/>
    </source>
</evidence>
<dbReference type="Proteomes" id="UP000620224">
    <property type="component" value="Unassembled WGS sequence"/>
</dbReference>
<comment type="caution">
    <text evidence="1">The sequence shown here is derived from an EMBL/GenBank/DDBJ whole genome shotgun (WGS) entry which is preliminary data.</text>
</comment>
<proteinExistence type="predicted"/>
<reference evidence="1" key="1">
    <citation type="journal article" date="2014" name="Int. J. Syst. Evol. Microbiol.">
        <title>Complete genome sequence of Corynebacterium casei LMG S-19264T (=DSM 44701T), isolated from a smear-ripened cheese.</title>
        <authorList>
            <consortium name="US DOE Joint Genome Institute (JGI-PGF)"/>
            <person name="Walter F."/>
            <person name="Albersmeier A."/>
            <person name="Kalinowski J."/>
            <person name="Ruckert C."/>
        </authorList>
    </citation>
    <scope>NUCLEOTIDE SEQUENCE</scope>
    <source>
        <strain evidence="1">JCM 4490</strain>
    </source>
</reference>
<gene>
    <name evidence="1" type="ORF">GCM10010503_21840</name>
</gene>
<name>A0A918J2M9_9ACTN</name>
<keyword evidence="2" id="KW-1185">Reference proteome</keyword>
<sequence length="55" mass="5621">MSSGVAGLLPDRAGQVALHSTWDGSLGPWDGPAVATLWAAAALLAGAWSPHRRDV</sequence>
<reference evidence="1" key="2">
    <citation type="submission" date="2020-09" db="EMBL/GenBank/DDBJ databases">
        <authorList>
            <person name="Sun Q."/>
            <person name="Ohkuma M."/>
        </authorList>
    </citation>
    <scope>NUCLEOTIDE SEQUENCE</scope>
    <source>
        <strain evidence="1">JCM 4490</strain>
    </source>
</reference>
<protein>
    <submittedName>
        <fullName evidence="1">Uncharacterized protein</fullName>
    </submittedName>
</protein>
<accession>A0A918J2M9</accession>